<keyword evidence="6" id="KW-0276">Fatty acid metabolism</keyword>
<feature type="domain" description="3-hydroxyacyl-CoA dehydrogenase NAD binding" evidence="17">
    <location>
        <begin position="296"/>
        <end position="471"/>
    </location>
</feature>
<dbReference type="SUPFAM" id="SSF51735">
    <property type="entry name" value="NAD(P)-binding Rossmann-fold domains"/>
    <property type="match status" value="1"/>
</dbReference>
<reference evidence="18" key="2">
    <citation type="submission" date="2020-09" db="EMBL/GenBank/DDBJ databases">
        <authorList>
            <person name="Sun Q."/>
            <person name="Zhou Y."/>
        </authorList>
    </citation>
    <scope>NUCLEOTIDE SEQUENCE</scope>
    <source>
        <strain evidence="18">CGMCC 1.15152</strain>
    </source>
</reference>
<evidence type="ECO:0000256" key="9">
    <source>
        <dbReference type="ARBA" id="ARBA00023027"/>
    </source>
</evidence>
<dbReference type="InterPro" id="IPR008927">
    <property type="entry name" value="6-PGluconate_DH-like_C_sf"/>
</dbReference>
<evidence type="ECO:0000256" key="7">
    <source>
        <dbReference type="ARBA" id="ARBA00022963"/>
    </source>
</evidence>
<dbReference type="InterPro" id="IPR001753">
    <property type="entry name" value="Enoyl-CoA_hydra/iso"/>
</dbReference>
<organism evidence="18 19">
    <name type="scientific">Microbacterium faecale</name>
    <dbReference type="NCBI Taxonomy" id="1804630"/>
    <lineage>
        <taxon>Bacteria</taxon>
        <taxon>Bacillati</taxon>
        <taxon>Actinomycetota</taxon>
        <taxon>Actinomycetes</taxon>
        <taxon>Micrococcales</taxon>
        <taxon>Microbacteriaceae</taxon>
        <taxon>Microbacterium</taxon>
    </lineage>
</organism>
<dbReference type="InterPro" id="IPR036291">
    <property type="entry name" value="NAD(P)-bd_dom_sf"/>
</dbReference>
<evidence type="ECO:0000313" key="19">
    <source>
        <dbReference type="Proteomes" id="UP000633205"/>
    </source>
</evidence>
<dbReference type="GO" id="GO:0016853">
    <property type="term" value="F:isomerase activity"/>
    <property type="evidence" value="ECO:0007669"/>
    <property type="project" value="UniProtKB-KW"/>
</dbReference>
<evidence type="ECO:0000256" key="5">
    <source>
        <dbReference type="ARBA" id="ARBA00011245"/>
    </source>
</evidence>
<comment type="similarity">
    <text evidence="4">Belongs to the 3-hydroxyacyl-CoA dehydrogenase family.</text>
</comment>
<keyword evidence="14" id="KW-0511">Multifunctional enzyme</keyword>
<evidence type="ECO:0000256" key="14">
    <source>
        <dbReference type="ARBA" id="ARBA00023268"/>
    </source>
</evidence>
<dbReference type="Proteomes" id="UP000633205">
    <property type="component" value="Unassembled WGS sequence"/>
</dbReference>
<dbReference type="SUPFAM" id="SSF48179">
    <property type="entry name" value="6-phosphogluconate dehydrogenase C-terminal domain-like"/>
    <property type="match status" value="2"/>
</dbReference>
<dbReference type="EMBL" id="BMHO01000001">
    <property type="protein sequence ID" value="GGD24707.1"/>
    <property type="molecule type" value="Genomic_DNA"/>
</dbReference>
<evidence type="ECO:0000256" key="2">
    <source>
        <dbReference type="ARBA" id="ARBA00005005"/>
    </source>
</evidence>
<dbReference type="GO" id="GO:0070403">
    <property type="term" value="F:NAD+ binding"/>
    <property type="evidence" value="ECO:0007669"/>
    <property type="project" value="InterPro"/>
</dbReference>
<comment type="catalytic activity">
    <reaction evidence="15">
        <text>a (3S)-3-hydroxyacyl-CoA + NAD(+) = a 3-oxoacyl-CoA + NADH + H(+)</text>
        <dbReference type="Rhea" id="RHEA:22432"/>
        <dbReference type="ChEBI" id="CHEBI:15378"/>
        <dbReference type="ChEBI" id="CHEBI:57318"/>
        <dbReference type="ChEBI" id="CHEBI:57540"/>
        <dbReference type="ChEBI" id="CHEBI:57945"/>
        <dbReference type="ChEBI" id="CHEBI:90726"/>
        <dbReference type="EC" id="1.1.1.35"/>
    </reaction>
</comment>
<evidence type="ECO:0000256" key="11">
    <source>
        <dbReference type="ARBA" id="ARBA00023140"/>
    </source>
</evidence>
<reference evidence="18" key="1">
    <citation type="journal article" date="2014" name="Int. J. Syst. Evol. Microbiol.">
        <title>Complete genome sequence of Corynebacterium casei LMG S-19264T (=DSM 44701T), isolated from a smear-ripened cheese.</title>
        <authorList>
            <consortium name="US DOE Joint Genome Institute (JGI-PGF)"/>
            <person name="Walter F."/>
            <person name="Albersmeier A."/>
            <person name="Kalinowski J."/>
            <person name="Ruckert C."/>
        </authorList>
    </citation>
    <scope>NUCLEOTIDE SEQUENCE</scope>
    <source>
        <strain evidence="18">CGMCC 1.15152</strain>
    </source>
</reference>
<evidence type="ECO:0000259" key="16">
    <source>
        <dbReference type="Pfam" id="PF00725"/>
    </source>
</evidence>
<keyword evidence="7" id="KW-0442">Lipid degradation</keyword>
<evidence type="ECO:0000256" key="12">
    <source>
        <dbReference type="ARBA" id="ARBA00023235"/>
    </source>
</evidence>
<name>A0A917DCC3_9MICO</name>
<dbReference type="GO" id="GO:0003857">
    <property type="term" value="F:(3S)-3-hydroxyacyl-CoA dehydrogenase (NAD+) activity"/>
    <property type="evidence" value="ECO:0007669"/>
    <property type="project" value="UniProtKB-EC"/>
</dbReference>
<sequence>MPQSRVPLVEERRSPDGVVTVLMRHGRLNTLVRPLRSELIDALDRAESDADVRAVVLAGAEGVFSAGADLSEFDSGQGLAEPSLHSTIAEFLDEMSTPVVALIDELALGGGLELALACHYRVATAHARLGLPEVSFGFLPGAGGTQRLPRAVGLERGVDLMLQGTSLRAEAVAGGRLVAAIVDAADPVAGAVAFASTVVDAPVPRLRDVTLRDDHAESFLAFAAAAVQGDDPRSAVIGAVRAGLDDVDRGFVEEQRLFRRLAESESASARRHLFLAERAARRRPRTEVRLLDPARIAVIGGGTMGRGIALAHSLAEFEVWVVEPDAARRAETERAIAVDAARSTRGRQAGVGSAEEIIARITCVAEIEQLPDVGLVIEAVPEVMELKLDVFRRLDARLSPGTILATNTSSLDVDALAASTSRPQDVVGLHFFSPAHIMRLLEIVRGAQTAPEAIAFALAHAETIGKVPVVSGVGPGFIGNRILETSSREVALMLLEGAAPAQIDAALEQWGMRMGPLRVLDLVGNDVPMHAREASGTAGELAWRPAAALVERGWLGVKSGRGWYRHESGQPVRDPEVEELIRTIAVDAGVLPREHTDQEIAERAILSMVNEGAAVLADGVADRAGDIDVVFANGYGFPADRGGPMHFGDILGLTNVVRIMERYARRPGGHRWTPHPLIVEHAHRDEPLGRWEATR</sequence>
<evidence type="ECO:0000256" key="15">
    <source>
        <dbReference type="ARBA" id="ARBA00049556"/>
    </source>
</evidence>
<evidence type="ECO:0000256" key="4">
    <source>
        <dbReference type="ARBA" id="ARBA00009463"/>
    </source>
</evidence>
<keyword evidence="13" id="KW-0456">Lyase</keyword>
<dbReference type="SUPFAM" id="SSF52096">
    <property type="entry name" value="ClpP/crotonase"/>
    <property type="match status" value="1"/>
</dbReference>
<keyword evidence="8" id="KW-0560">Oxidoreductase</keyword>
<dbReference type="Pfam" id="PF02737">
    <property type="entry name" value="3HCDH_N"/>
    <property type="match status" value="1"/>
</dbReference>
<evidence type="ECO:0000256" key="3">
    <source>
        <dbReference type="ARBA" id="ARBA00005086"/>
    </source>
</evidence>
<accession>A0A917DCC3</accession>
<evidence type="ECO:0000256" key="6">
    <source>
        <dbReference type="ARBA" id="ARBA00022832"/>
    </source>
</evidence>
<comment type="pathway">
    <text evidence="2">Lipid metabolism; fatty acid beta-oxidation.</text>
</comment>
<comment type="subunit">
    <text evidence="5">Monomer.</text>
</comment>
<keyword evidence="11" id="KW-0576">Peroxisome</keyword>
<dbReference type="InterPro" id="IPR029045">
    <property type="entry name" value="ClpP/crotonase-like_dom_sf"/>
</dbReference>
<dbReference type="InterPro" id="IPR006108">
    <property type="entry name" value="3HC_DH_C"/>
</dbReference>
<dbReference type="Pfam" id="PF00378">
    <property type="entry name" value="ECH_1"/>
    <property type="match status" value="1"/>
</dbReference>
<keyword evidence="19" id="KW-1185">Reference proteome</keyword>
<dbReference type="Pfam" id="PF00725">
    <property type="entry name" value="3HCDH"/>
    <property type="match status" value="2"/>
</dbReference>
<dbReference type="GO" id="GO:0006635">
    <property type="term" value="P:fatty acid beta-oxidation"/>
    <property type="evidence" value="ECO:0007669"/>
    <property type="project" value="TreeGrafter"/>
</dbReference>
<feature type="domain" description="3-hydroxyacyl-CoA dehydrogenase C-terminal" evidence="16">
    <location>
        <begin position="600"/>
        <end position="682"/>
    </location>
</feature>
<gene>
    <name evidence="18" type="ORF">GCM10010915_00790</name>
</gene>
<dbReference type="CDD" id="cd06558">
    <property type="entry name" value="crotonase-like"/>
    <property type="match status" value="1"/>
</dbReference>
<comment type="caution">
    <text evidence="18">The sequence shown here is derived from an EMBL/GenBank/DDBJ whole genome shotgun (WGS) entry which is preliminary data.</text>
</comment>
<dbReference type="Gene3D" id="3.40.50.720">
    <property type="entry name" value="NAD(P)-binding Rossmann-like Domain"/>
    <property type="match status" value="1"/>
</dbReference>
<evidence type="ECO:0000256" key="1">
    <source>
        <dbReference type="ARBA" id="ARBA00004275"/>
    </source>
</evidence>
<dbReference type="Gene3D" id="1.10.1040.50">
    <property type="match status" value="1"/>
</dbReference>
<protein>
    <submittedName>
        <fullName evidence="18">Fatty acid degradation protein</fullName>
    </submittedName>
</protein>
<keyword evidence="10" id="KW-0443">Lipid metabolism</keyword>
<feature type="domain" description="3-hydroxyacyl-CoA dehydrogenase C-terminal" evidence="16">
    <location>
        <begin position="476"/>
        <end position="565"/>
    </location>
</feature>
<dbReference type="FunFam" id="3.40.50.720:FF:000009">
    <property type="entry name" value="Fatty oxidation complex, alpha subunit"/>
    <property type="match status" value="1"/>
</dbReference>
<comment type="subcellular location">
    <subcellularLocation>
        <location evidence="1">Peroxisome</location>
    </subcellularLocation>
</comment>
<evidence type="ECO:0000256" key="10">
    <source>
        <dbReference type="ARBA" id="ARBA00023098"/>
    </source>
</evidence>
<dbReference type="PANTHER" id="PTHR23309">
    <property type="entry name" value="3-HYDROXYACYL-COA DEHYROGENASE"/>
    <property type="match status" value="1"/>
</dbReference>
<dbReference type="GO" id="GO:0004300">
    <property type="term" value="F:enoyl-CoA hydratase activity"/>
    <property type="evidence" value="ECO:0007669"/>
    <property type="project" value="UniProtKB-ARBA"/>
</dbReference>
<keyword evidence="9" id="KW-0520">NAD</keyword>
<evidence type="ECO:0000256" key="8">
    <source>
        <dbReference type="ARBA" id="ARBA00023002"/>
    </source>
</evidence>
<dbReference type="RefSeq" id="WP_188710356.1">
    <property type="nucleotide sequence ID" value="NZ_BMHO01000001.1"/>
</dbReference>
<dbReference type="Gene3D" id="3.90.226.10">
    <property type="entry name" value="2-enoyl-CoA Hydratase, Chain A, domain 1"/>
    <property type="match status" value="1"/>
</dbReference>
<comment type="pathway">
    <text evidence="3">Lipid metabolism; butanoate metabolism.</text>
</comment>
<evidence type="ECO:0000313" key="18">
    <source>
        <dbReference type="EMBL" id="GGD24707.1"/>
    </source>
</evidence>
<keyword evidence="12" id="KW-0413">Isomerase</keyword>
<dbReference type="PANTHER" id="PTHR23309:SF49">
    <property type="entry name" value="PEROXISOMAL BIFUNCTIONAL ENZYME"/>
    <property type="match status" value="1"/>
</dbReference>
<evidence type="ECO:0000259" key="17">
    <source>
        <dbReference type="Pfam" id="PF02737"/>
    </source>
</evidence>
<dbReference type="AlphaFoldDB" id="A0A917DCC3"/>
<dbReference type="InterPro" id="IPR006176">
    <property type="entry name" value="3-OHacyl-CoA_DH_NAD-bd"/>
</dbReference>
<evidence type="ECO:0000256" key="13">
    <source>
        <dbReference type="ARBA" id="ARBA00023239"/>
    </source>
</evidence>
<proteinExistence type="inferred from homology"/>